<gene>
    <name evidence="1" type="ORF">J2S17_004622</name>
</gene>
<organism evidence="1 2">
    <name type="scientific">Cytobacillus purgationiresistens</name>
    <dbReference type="NCBI Taxonomy" id="863449"/>
    <lineage>
        <taxon>Bacteria</taxon>
        <taxon>Bacillati</taxon>
        <taxon>Bacillota</taxon>
        <taxon>Bacilli</taxon>
        <taxon>Bacillales</taxon>
        <taxon>Bacillaceae</taxon>
        <taxon>Cytobacillus</taxon>
    </lineage>
</organism>
<comment type="caution">
    <text evidence="1">The sequence shown here is derived from an EMBL/GenBank/DDBJ whole genome shotgun (WGS) entry which is preliminary data.</text>
</comment>
<evidence type="ECO:0000313" key="1">
    <source>
        <dbReference type="EMBL" id="MDQ0272729.1"/>
    </source>
</evidence>
<reference evidence="1 2" key="1">
    <citation type="submission" date="2023-07" db="EMBL/GenBank/DDBJ databases">
        <title>Genomic Encyclopedia of Type Strains, Phase IV (KMG-IV): sequencing the most valuable type-strain genomes for metagenomic binning, comparative biology and taxonomic classification.</title>
        <authorList>
            <person name="Goeker M."/>
        </authorList>
    </citation>
    <scope>NUCLEOTIDE SEQUENCE [LARGE SCALE GENOMIC DNA]</scope>
    <source>
        <strain evidence="1 2">DSM 23494</strain>
    </source>
</reference>
<accession>A0ABU0AN66</accession>
<dbReference type="EMBL" id="JAUSUB010000027">
    <property type="protein sequence ID" value="MDQ0272729.1"/>
    <property type="molecule type" value="Genomic_DNA"/>
</dbReference>
<evidence type="ECO:0000313" key="2">
    <source>
        <dbReference type="Proteomes" id="UP001238088"/>
    </source>
</evidence>
<evidence type="ECO:0008006" key="3">
    <source>
        <dbReference type="Google" id="ProtNLM"/>
    </source>
</evidence>
<proteinExistence type="predicted"/>
<dbReference type="InterPro" id="IPR046318">
    <property type="entry name" value="DUF5344"/>
</dbReference>
<keyword evidence="2" id="KW-1185">Reference proteome</keyword>
<sequence>MTEIKIQQSAAETAFNELASTTGELNTTKPTVNFNQSTLDFLQKLDEIEVTYYQTINQYTNLLLKAEANASSSVSEFIEFEKSLGSNMMKGIVK</sequence>
<dbReference type="RefSeq" id="WP_307478164.1">
    <property type="nucleotide sequence ID" value="NZ_JAUSUB010000027.1"/>
</dbReference>
<dbReference type="Proteomes" id="UP001238088">
    <property type="component" value="Unassembled WGS sequence"/>
</dbReference>
<dbReference type="Pfam" id="PF17279">
    <property type="entry name" value="DUF5344"/>
    <property type="match status" value="1"/>
</dbReference>
<name>A0ABU0AN66_9BACI</name>
<protein>
    <recommendedName>
        <fullName evidence="3">TIGR04197 family type VII secretion effector</fullName>
    </recommendedName>
</protein>